<accession>A0ABW1AAX9</accession>
<dbReference type="RefSeq" id="WP_378288364.1">
    <property type="nucleotide sequence ID" value="NZ_JBHSON010000087.1"/>
</dbReference>
<sequence length="266" mass="29180">MKASIRVFTQAKRGELEADNMDACWPGGDGEADRPVVRLAMADGATEHLLSGRWAAQVVRRLSRSPVRDVASPERFARNIGVPGAGWVRSLAAYQQMREEQGEPLHWYEFSKLLEGSAVTVLALFLQDGEGTATRGTWHAAAIGDTNLFHSHVHGDQRTTAAFPLRHQADFTDTPPLLLSEVFAEEEIRPRVRCMSGEWASGDVFLLATDALAAWICGAFEAGGDPWTELDGATAGPEAFASWLAGKRNEREMRNDDVTLLRLAIH</sequence>
<dbReference type="SUPFAM" id="SSF81606">
    <property type="entry name" value="PP2C-like"/>
    <property type="match status" value="1"/>
</dbReference>
<reference evidence="2" key="1">
    <citation type="journal article" date="2019" name="Int. J. Syst. Evol. Microbiol.">
        <title>The Global Catalogue of Microorganisms (GCM) 10K type strain sequencing project: providing services to taxonomists for standard genome sequencing and annotation.</title>
        <authorList>
            <consortium name="The Broad Institute Genomics Platform"/>
            <consortium name="The Broad Institute Genome Sequencing Center for Infectious Disease"/>
            <person name="Wu L."/>
            <person name="Ma J."/>
        </authorList>
    </citation>
    <scope>NUCLEOTIDE SEQUENCE [LARGE SCALE GENOMIC DNA]</scope>
    <source>
        <strain evidence="2">KCTC 42087</strain>
    </source>
</reference>
<evidence type="ECO:0008006" key="3">
    <source>
        <dbReference type="Google" id="ProtNLM"/>
    </source>
</evidence>
<comment type="caution">
    <text evidence="1">The sequence shown here is derived from an EMBL/GenBank/DDBJ whole genome shotgun (WGS) entry which is preliminary data.</text>
</comment>
<evidence type="ECO:0000313" key="1">
    <source>
        <dbReference type="EMBL" id="MFC5752404.1"/>
    </source>
</evidence>
<dbReference type="EMBL" id="JBHSON010000087">
    <property type="protein sequence ID" value="MFC5752404.1"/>
    <property type="molecule type" value="Genomic_DNA"/>
</dbReference>
<evidence type="ECO:0000313" key="2">
    <source>
        <dbReference type="Proteomes" id="UP001596074"/>
    </source>
</evidence>
<proteinExistence type="predicted"/>
<name>A0ABW1AAX9_9ACTN</name>
<organism evidence="1 2">
    <name type="scientific">Actinomadura rugatobispora</name>
    <dbReference type="NCBI Taxonomy" id="1994"/>
    <lineage>
        <taxon>Bacteria</taxon>
        <taxon>Bacillati</taxon>
        <taxon>Actinomycetota</taxon>
        <taxon>Actinomycetes</taxon>
        <taxon>Streptosporangiales</taxon>
        <taxon>Thermomonosporaceae</taxon>
        <taxon>Actinomadura</taxon>
    </lineage>
</organism>
<dbReference type="InterPro" id="IPR036457">
    <property type="entry name" value="PPM-type-like_dom_sf"/>
</dbReference>
<protein>
    <recommendedName>
        <fullName evidence="3">Protein phosphatase 2C domain-containing protein</fullName>
    </recommendedName>
</protein>
<gene>
    <name evidence="1" type="ORF">ACFPZN_42900</name>
</gene>
<dbReference type="Proteomes" id="UP001596074">
    <property type="component" value="Unassembled WGS sequence"/>
</dbReference>
<keyword evidence="2" id="KW-1185">Reference proteome</keyword>